<evidence type="ECO:0000313" key="2">
    <source>
        <dbReference type="Proteomes" id="UP001145114"/>
    </source>
</evidence>
<keyword evidence="2" id="KW-1185">Reference proteome</keyword>
<sequence length="460" mass="50238">MDFYHFEIYCNQCGDYIYDPALINFIRGLQIRWYAALCDAAEPEAKRPRIVPTGADFNASVQRYLKEHGTVNPCGGLRGLRNLGATCYLSVVVQVLVHNPMFRNWMLNDGHFSKWCKVARSQAAIKQGSNGASWFAGDKSNSSLGGGSDAATNRDAKSSQYFEEEEIISDSVALSGRIVRSVSYGCAANSGSDVKKNVCFTCELISIFNQFHSESRLPVAPTGLLRALWLTRPDLSGYGQQDAHECFITVLDQIHTEINENTIVPPSQQQQQQQQQQHHHHQRQQQQQVPGNSVNSGYGTDSSGNTPIINIASPIPSSFSPRHGGCDGGCSCIIHQTFGGILQSTVTCLKCKNTTQALDPILDVSLDIPEQRGITSADCLINLWKQRCRDSGEGGGSRSGGHDGDHRSSTIDNMLLSDLSSSSILSLGKKPGAERGQSRVVTLQDCLERFTNPESLPKGV</sequence>
<accession>A0ACC1HQF8</accession>
<organism evidence="1 2">
    <name type="scientific">Spiromyces aspiralis</name>
    <dbReference type="NCBI Taxonomy" id="68401"/>
    <lineage>
        <taxon>Eukaryota</taxon>
        <taxon>Fungi</taxon>
        <taxon>Fungi incertae sedis</taxon>
        <taxon>Zoopagomycota</taxon>
        <taxon>Kickxellomycotina</taxon>
        <taxon>Kickxellomycetes</taxon>
        <taxon>Kickxellales</taxon>
        <taxon>Kickxellaceae</taxon>
        <taxon>Spiromyces</taxon>
    </lineage>
</organism>
<evidence type="ECO:0000313" key="1">
    <source>
        <dbReference type="EMBL" id="KAJ1677911.1"/>
    </source>
</evidence>
<gene>
    <name evidence="1" type="ORF">EV182_005186</name>
</gene>
<name>A0ACC1HQF8_9FUNG</name>
<dbReference type="Proteomes" id="UP001145114">
    <property type="component" value="Unassembled WGS sequence"/>
</dbReference>
<proteinExistence type="predicted"/>
<reference evidence="1" key="1">
    <citation type="submission" date="2022-06" db="EMBL/GenBank/DDBJ databases">
        <title>Phylogenomic reconstructions and comparative analyses of Kickxellomycotina fungi.</title>
        <authorList>
            <person name="Reynolds N.K."/>
            <person name="Stajich J.E."/>
            <person name="Barry K."/>
            <person name="Grigoriev I.V."/>
            <person name="Crous P."/>
            <person name="Smith M.E."/>
        </authorList>
    </citation>
    <scope>NUCLEOTIDE SEQUENCE</scope>
    <source>
        <strain evidence="1">RSA 2271</strain>
    </source>
</reference>
<comment type="caution">
    <text evidence="1">The sequence shown here is derived from an EMBL/GenBank/DDBJ whole genome shotgun (WGS) entry which is preliminary data.</text>
</comment>
<dbReference type="EMBL" id="JAMZIH010001777">
    <property type="protein sequence ID" value="KAJ1677911.1"/>
    <property type="molecule type" value="Genomic_DNA"/>
</dbReference>
<feature type="non-terminal residue" evidence="1">
    <location>
        <position position="460"/>
    </location>
</feature>
<protein>
    <submittedName>
        <fullName evidence="1">Uncharacterized protein</fullName>
    </submittedName>
</protein>